<dbReference type="InterPro" id="IPR035959">
    <property type="entry name" value="RutC-like_sf"/>
</dbReference>
<dbReference type="InParanoid" id="A0A3M0CFA0"/>
<keyword evidence="4" id="KW-1185">Reference proteome</keyword>
<dbReference type="PANTHER" id="PTHR43760">
    <property type="entry name" value="ENDORIBONUCLEASE-RELATED"/>
    <property type="match status" value="1"/>
</dbReference>
<evidence type="ECO:0000259" key="2">
    <source>
        <dbReference type="Pfam" id="PF14588"/>
    </source>
</evidence>
<dbReference type="CDD" id="cd02199">
    <property type="entry name" value="YjgF_YER057c_UK114_like_1"/>
    <property type="match status" value="1"/>
</dbReference>
<gene>
    <name evidence="3" type="ORF">BXY39_3297</name>
</gene>
<dbReference type="Gene3D" id="3.30.1330.40">
    <property type="entry name" value="RutC-like"/>
    <property type="match status" value="1"/>
</dbReference>
<dbReference type="OrthoDB" id="9806350at2"/>
<evidence type="ECO:0000313" key="4">
    <source>
        <dbReference type="Proteomes" id="UP000271227"/>
    </source>
</evidence>
<dbReference type="InterPro" id="IPR013813">
    <property type="entry name" value="Endoribo_LPSP/chorism_mut-like"/>
</dbReference>
<protein>
    <submittedName>
        <fullName evidence="3">Enamine deaminase RidA (YjgF/YER057c/UK114 family)</fullName>
    </submittedName>
</protein>
<dbReference type="EMBL" id="REFR01000015">
    <property type="protein sequence ID" value="RMB01793.1"/>
    <property type="molecule type" value="Genomic_DNA"/>
</dbReference>
<dbReference type="RefSeq" id="WP_121939958.1">
    <property type="nucleotide sequence ID" value="NZ_REFR01000015.1"/>
</dbReference>
<name>A0A3M0CFA0_9PROT</name>
<proteinExistence type="predicted"/>
<dbReference type="PANTHER" id="PTHR43760:SF1">
    <property type="entry name" value="ENDORIBONUCLEASE L-PSP_CHORISMATE MUTASE-LIKE DOMAIN-CONTAINING PROTEIN"/>
    <property type="match status" value="1"/>
</dbReference>
<feature type="signal peptide" evidence="1">
    <location>
        <begin position="1"/>
        <end position="24"/>
    </location>
</feature>
<comment type="caution">
    <text evidence="3">The sequence shown here is derived from an EMBL/GenBank/DDBJ whole genome shotgun (WGS) entry which is preliminary data.</text>
</comment>
<keyword evidence="1" id="KW-0732">Signal</keyword>
<evidence type="ECO:0000256" key="1">
    <source>
        <dbReference type="SAM" id="SignalP"/>
    </source>
</evidence>
<accession>A0A3M0CFA0</accession>
<feature type="domain" description="Endoribonuclease L-PSP/chorismate mutase-like" evidence="2">
    <location>
        <begin position="30"/>
        <end position="174"/>
    </location>
</feature>
<dbReference type="Pfam" id="PF14588">
    <property type="entry name" value="YjgF_endoribonc"/>
    <property type="match status" value="1"/>
</dbReference>
<dbReference type="SUPFAM" id="SSF55298">
    <property type="entry name" value="YjgF-like"/>
    <property type="match status" value="1"/>
</dbReference>
<feature type="chain" id="PRO_5018272258" evidence="1">
    <location>
        <begin position="25"/>
        <end position="177"/>
    </location>
</feature>
<dbReference type="AlphaFoldDB" id="A0A3M0CFA0"/>
<evidence type="ECO:0000313" key="3">
    <source>
        <dbReference type="EMBL" id="RMB01793.1"/>
    </source>
</evidence>
<organism evidence="3 4">
    <name type="scientific">Eilatimonas milleporae</name>
    <dbReference type="NCBI Taxonomy" id="911205"/>
    <lineage>
        <taxon>Bacteria</taxon>
        <taxon>Pseudomonadati</taxon>
        <taxon>Pseudomonadota</taxon>
        <taxon>Alphaproteobacteria</taxon>
        <taxon>Kordiimonadales</taxon>
        <taxon>Kordiimonadaceae</taxon>
        <taxon>Eilatimonas</taxon>
    </lineage>
</organism>
<reference evidence="3 4" key="1">
    <citation type="submission" date="2018-10" db="EMBL/GenBank/DDBJ databases">
        <title>Genomic Encyclopedia of Archaeal and Bacterial Type Strains, Phase II (KMG-II): from individual species to whole genera.</title>
        <authorList>
            <person name="Goeker M."/>
        </authorList>
    </citation>
    <scope>NUCLEOTIDE SEQUENCE [LARGE SCALE GENOMIC DNA]</scope>
    <source>
        <strain evidence="3 4">DSM 25217</strain>
    </source>
</reference>
<sequence length="177" mass="18487">MTKGFLAGAFFAVLLSAVSVPVQADGDGAEARLKTLGLSLPPVSKPMANYVKAVRAGNLVFLAGHGECGPEFTTGKVGRDRTIEDGYASARNVGLCLLASLKAEIGDLDKVTRIVRVVGMVNATEDFTDHPKVVNGCSDLLVEVFGDKGRHTRAAVGMASLPSNITVEITMIAEVAD</sequence>
<dbReference type="Proteomes" id="UP000271227">
    <property type="component" value="Unassembled WGS sequence"/>
</dbReference>